<dbReference type="Proteomes" id="UP001575105">
    <property type="component" value="Unassembled WGS sequence"/>
</dbReference>
<evidence type="ECO:0000313" key="2">
    <source>
        <dbReference type="Proteomes" id="UP001575105"/>
    </source>
</evidence>
<dbReference type="EMBL" id="JBGUBD010000015">
    <property type="protein sequence ID" value="MFA9480066.1"/>
    <property type="molecule type" value="Genomic_DNA"/>
</dbReference>
<proteinExistence type="predicted"/>
<keyword evidence="2" id="KW-1185">Reference proteome</keyword>
<dbReference type="Gene3D" id="3.20.20.80">
    <property type="entry name" value="Glycosidases"/>
    <property type="match status" value="1"/>
</dbReference>
<evidence type="ECO:0000313" key="1">
    <source>
        <dbReference type="EMBL" id="MFA9480066.1"/>
    </source>
</evidence>
<dbReference type="RefSeq" id="WP_425346991.1">
    <property type="nucleotide sequence ID" value="NZ_JBGUBD010000015.1"/>
</dbReference>
<reference evidence="1 2" key="1">
    <citation type="submission" date="2024-08" db="EMBL/GenBank/DDBJ databases">
        <title>Whole-genome sequencing of halo(alkali)philic microorganisms from hypersaline lakes.</title>
        <authorList>
            <person name="Sorokin D.Y."/>
            <person name="Merkel A.Y."/>
            <person name="Messina E."/>
            <person name="Yakimov M."/>
        </authorList>
    </citation>
    <scope>NUCLEOTIDE SEQUENCE [LARGE SCALE GENOMIC DNA]</scope>
    <source>
        <strain evidence="1 2">AB-hyl4</strain>
    </source>
</reference>
<organism evidence="1 2">
    <name type="scientific">Natronomicrosphaera hydrolytica</name>
    <dbReference type="NCBI Taxonomy" id="3242702"/>
    <lineage>
        <taxon>Bacteria</taxon>
        <taxon>Pseudomonadati</taxon>
        <taxon>Planctomycetota</taxon>
        <taxon>Phycisphaerae</taxon>
        <taxon>Phycisphaerales</taxon>
        <taxon>Phycisphaeraceae</taxon>
        <taxon>Natronomicrosphaera</taxon>
    </lineage>
</organism>
<comment type="caution">
    <text evidence="1">The sequence shown here is derived from an EMBL/GenBank/DDBJ whole genome shotgun (WGS) entry which is preliminary data.</text>
</comment>
<sequence length="590" mass="67009">MPRDGLVGDRLSQVMIAVRGEEVRIANFRLVNYAEPVHELLSAEVETFDAPVQEYPHMDEIFPFGVITTVGAGNVVNGRFFDQSREERVAHDLLDIRRHHFNVWSNFVDNRDVDAHLEVTGKYDLKLIETAYSNDNKAEMPDDHPVIESIRSREGDDRLLAWYGKDEPTDTRAYIENKMRVNQEDPTRPYVSAFANPHIVQTLGPYVEFLIIDPYVLEPGVDGAAALMNVTRDIEQARTVAPDARTWVIPQAYSRRRGRSVTLREPVPEEIRMSVFSGLASGARGFIFFLYNDTVTYLDGTHRSEEFDHTMVDPWGNALPMHTEAGNLAKALIPVMPEVLQHGEQTTDLEEIGIRLEGRALVDVTTGERGDFLILANRHIDRRLAATLQAADPGKGNFYDLLSLERIDTDGQANVNLAEGGGVILFRGSSSEFDAMRQRIETRQHERALGLLRVETDVLRRAGFDTTSLDKLFEQPPTAESVATIEQALEALKQSQPTYVEGKQALAEVQRGFGENHNKIIDVIVRVDATENAQWHEVFEEIKDQSREYYAIRREWERGEFDRLGELDAIRDRQQELGQRIDQLIAERIF</sequence>
<accession>A0ABV4U939</accession>
<protein>
    <submittedName>
        <fullName evidence="1">Uncharacterized protein</fullName>
    </submittedName>
</protein>
<name>A0ABV4U939_9BACT</name>
<gene>
    <name evidence="1" type="ORF">ACERK3_17465</name>
</gene>